<dbReference type="PANTHER" id="PTHR31901:SF9">
    <property type="entry name" value="GH3 DOMAIN-CONTAINING PROTEIN"/>
    <property type="match status" value="1"/>
</dbReference>
<reference evidence="5 6" key="1">
    <citation type="submission" date="2024-08" db="EMBL/GenBank/DDBJ databases">
        <title>Insights into the chromosomal genome structure of Flemingia macrophylla.</title>
        <authorList>
            <person name="Ding Y."/>
            <person name="Zhao Y."/>
            <person name="Bi W."/>
            <person name="Wu M."/>
            <person name="Zhao G."/>
            <person name="Gong Y."/>
            <person name="Li W."/>
            <person name="Zhang P."/>
        </authorList>
    </citation>
    <scope>NUCLEOTIDE SEQUENCE [LARGE SCALE GENOMIC DNA]</scope>
    <source>
        <strain evidence="5">DYQJB</strain>
        <tissue evidence="5">Leaf</tissue>
    </source>
</reference>
<protein>
    <recommendedName>
        <fullName evidence="4">GH3 middle domain-containing protein</fullName>
    </recommendedName>
</protein>
<comment type="caution">
    <text evidence="5">The sequence shown here is derived from an EMBL/GenBank/DDBJ whole genome shotgun (WGS) entry which is preliminary data.</text>
</comment>
<evidence type="ECO:0000259" key="4">
    <source>
        <dbReference type="Pfam" id="PF23571"/>
    </source>
</evidence>
<keyword evidence="3" id="KW-0175">Coiled coil</keyword>
<dbReference type="Proteomes" id="UP001603857">
    <property type="component" value="Unassembled WGS sequence"/>
</dbReference>
<evidence type="ECO:0000256" key="2">
    <source>
        <dbReference type="ARBA" id="ARBA00022598"/>
    </source>
</evidence>
<sequence length="447" mass="50649">MDPTLKPTKPDILPVYIGVSHSFHLTCNNINHTFSSFLNNITMPEAPCRDENHELAEKNKKILDLIEDVTENAEQVQKKVLSEILSHNANVEYLRRHGLNGQTDPDTFKKLLPVITYEDIQPDINRIANGDTSPILTSKPITEFLTSSGTSGGERKLMPTIEEEQGRRSFLYSLLMPIMSQFVEDLEKGKGMYLMFIKSESKTPSGIVARPVLTSYYKSPYFRDRPYTNYTSPNDTVLCHDSYQSMYSQLLCGLLQNRHVFRVGAVFASAFIRAIRFLQKHWTHLCADIRAGTLHPSITDPAVRAAVMAIHLRPDPALAELVHRECSKGCWQGIIPRLWPNTKYVDVIVTGTMAQYIPTLDYYSNSLPLVCTMYASSECYFGVNLNPLCKPSLVSYTLIPTMCYFEFLPVNPTDHLSPTWHKQQQLLDLVNLKLGHEYELVVTTHAG</sequence>
<dbReference type="GO" id="GO:0016874">
    <property type="term" value="F:ligase activity"/>
    <property type="evidence" value="ECO:0007669"/>
    <property type="project" value="UniProtKB-KW"/>
</dbReference>
<proteinExistence type="inferred from homology"/>
<feature type="coiled-coil region" evidence="3">
    <location>
        <begin position="52"/>
        <end position="79"/>
    </location>
</feature>
<gene>
    <name evidence="5" type="ORF">Fmac_019104</name>
</gene>
<name>A0ABD1M6U9_9FABA</name>
<dbReference type="AlphaFoldDB" id="A0ABD1M6U9"/>
<comment type="similarity">
    <text evidence="1">Belongs to the IAA-amido conjugating enzyme family.</text>
</comment>
<accession>A0ABD1M6U9</accession>
<evidence type="ECO:0000313" key="6">
    <source>
        <dbReference type="Proteomes" id="UP001603857"/>
    </source>
</evidence>
<dbReference type="EMBL" id="JBGMDY010000006">
    <property type="protein sequence ID" value="KAL2331523.1"/>
    <property type="molecule type" value="Genomic_DNA"/>
</dbReference>
<evidence type="ECO:0000256" key="1">
    <source>
        <dbReference type="ARBA" id="ARBA00008068"/>
    </source>
</evidence>
<dbReference type="InterPro" id="IPR004993">
    <property type="entry name" value="GH3"/>
</dbReference>
<dbReference type="Pfam" id="PF03321">
    <property type="entry name" value="GH3"/>
    <property type="match status" value="1"/>
</dbReference>
<organism evidence="5 6">
    <name type="scientific">Flemingia macrophylla</name>
    <dbReference type="NCBI Taxonomy" id="520843"/>
    <lineage>
        <taxon>Eukaryota</taxon>
        <taxon>Viridiplantae</taxon>
        <taxon>Streptophyta</taxon>
        <taxon>Embryophyta</taxon>
        <taxon>Tracheophyta</taxon>
        <taxon>Spermatophyta</taxon>
        <taxon>Magnoliopsida</taxon>
        <taxon>eudicotyledons</taxon>
        <taxon>Gunneridae</taxon>
        <taxon>Pentapetalae</taxon>
        <taxon>rosids</taxon>
        <taxon>fabids</taxon>
        <taxon>Fabales</taxon>
        <taxon>Fabaceae</taxon>
        <taxon>Papilionoideae</taxon>
        <taxon>50 kb inversion clade</taxon>
        <taxon>NPAAA clade</taxon>
        <taxon>indigoferoid/millettioid clade</taxon>
        <taxon>Phaseoleae</taxon>
        <taxon>Flemingia</taxon>
    </lineage>
</organism>
<keyword evidence="6" id="KW-1185">Reference proteome</keyword>
<evidence type="ECO:0000313" key="5">
    <source>
        <dbReference type="EMBL" id="KAL2331523.1"/>
    </source>
</evidence>
<dbReference type="PANTHER" id="PTHR31901">
    <property type="entry name" value="GH3 DOMAIN-CONTAINING PROTEIN"/>
    <property type="match status" value="1"/>
</dbReference>
<dbReference type="InterPro" id="IPR055377">
    <property type="entry name" value="GH3_M"/>
</dbReference>
<keyword evidence="2" id="KW-0436">Ligase</keyword>
<evidence type="ECO:0000256" key="3">
    <source>
        <dbReference type="SAM" id="Coils"/>
    </source>
</evidence>
<feature type="domain" description="GH3 middle" evidence="4">
    <location>
        <begin position="396"/>
        <end position="447"/>
    </location>
</feature>
<dbReference type="Pfam" id="PF23571">
    <property type="entry name" value="GH3_M"/>
    <property type="match status" value="1"/>
</dbReference>